<dbReference type="Proteomes" id="UP000499080">
    <property type="component" value="Unassembled WGS sequence"/>
</dbReference>
<dbReference type="EMBL" id="BGPR01024354">
    <property type="protein sequence ID" value="GBN92389.1"/>
    <property type="molecule type" value="Genomic_DNA"/>
</dbReference>
<reference evidence="2 3" key="1">
    <citation type="journal article" date="2019" name="Sci. Rep.">
        <title>Orb-weaving spider Araneus ventricosus genome elucidates the spidroin gene catalogue.</title>
        <authorList>
            <person name="Kono N."/>
            <person name="Nakamura H."/>
            <person name="Ohtoshi R."/>
            <person name="Moran D.A.P."/>
            <person name="Shinohara A."/>
            <person name="Yoshida Y."/>
            <person name="Fujiwara M."/>
            <person name="Mori M."/>
            <person name="Tomita M."/>
            <person name="Arakawa K."/>
        </authorList>
    </citation>
    <scope>NUCLEOTIDE SEQUENCE [LARGE SCALE GENOMIC DNA]</scope>
</reference>
<gene>
    <name evidence="2" type="ORF">AVEN_47648_1</name>
</gene>
<protein>
    <submittedName>
        <fullName evidence="2">Uncharacterized protein</fullName>
    </submittedName>
</protein>
<evidence type="ECO:0000256" key="1">
    <source>
        <dbReference type="SAM" id="MobiDB-lite"/>
    </source>
</evidence>
<name>A0A4Y2SYZ9_ARAVE</name>
<accession>A0A4Y2SYZ9</accession>
<keyword evidence="3" id="KW-1185">Reference proteome</keyword>
<proteinExistence type="predicted"/>
<evidence type="ECO:0000313" key="2">
    <source>
        <dbReference type="EMBL" id="GBN92389.1"/>
    </source>
</evidence>
<organism evidence="2 3">
    <name type="scientific">Araneus ventricosus</name>
    <name type="common">Orbweaver spider</name>
    <name type="synonym">Epeira ventricosa</name>
    <dbReference type="NCBI Taxonomy" id="182803"/>
    <lineage>
        <taxon>Eukaryota</taxon>
        <taxon>Metazoa</taxon>
        <taxon>Ecdysozoa</taxon>
        <taxon>Arthropoda</taxon>
        <taxon>Chelicerata</taxon>
        <taxon>Arachnida</taxon>
        <taxon>Araneae</taxon>
        <taxon>Araneomorphae</taxon>
        <taxon>Entelegynae</taxon>
        <taxon>Araneoidea</taxon>
        <taxon>Araneidae</taxon>
        <taxon>Araneus</taxon>
    </lineage>
</organism>
<comment type="caution">
    <text evidence="2">The sequence shown here is derived from an EMBL/GenBank/DDBJ whole genome shotgun (WGS) entry which is preliminary data.</text>
</comment>
<evidence type="ECO:0000313" key="3">
    <source>
        <dbReference type="Proteomes" id="UP000499080"/>
    </source>
</evidence>
<sequence>MEESEGEEILDDLPPSKRVSLEDQLDQDGVDQIDFDDDDEPPAVPPAAPIVANVRMARKPWEVVKLLGYLMRSKPWKRYIYRWLKNPEQSWLSSFTSKKMMRFIRNYF</sequence>
<feature type="region of interest" description="Disordered" evidence="1">
    <location>
        <begin position="1"/>
        <end position="20"/>
    </location>
</feature>
<feature type="compositionally biased region" description="Acidic residues" evidence="1">
    <location>
        <begin position="1"/>
        <end position="11"/>
    </location>
</feature>
<dbReference type="AlphaFoldDB" id="A0A4Y2SYZ9"/>